<dbReference type="SUPFAM" id="SSF53092">
    <property type="entry name" value="Creatinase/prolidase N-terminal domain"/>
    <property type="match status" value="1"/>
</dbReference>
<dbReference type="OrthoDB" id="9806388at2"/>
<dbReference type="EC" id="3.4.-.-" evidence="2"/>
<comment type="caution">
    <text evidence="2">The sequence shown here is derived from an EMBL/GenBank/DDBJ whole genome shotgun (WGS) entry which is preliminary data.</text>
</comment>
<proteinExistence type="predicted"/>
<protein>
    <submittedName>
        <fullName evidence="2">Putative peptidase</fullName>
        <ecNumber evidence="2">3.4.-.-</ecNumber>
    </submittedName>
</protein>
<evidence type="ECO:0000313" key="3">
    <source>
        <dbReference type="Proteomes" id="UP000265341"/>
    </source>
</evidence>
<dbReference type="InterPro" id="IPR029149">
    <property type="entry name" value="Creatin/AminoP/Spt16_N"/>
</dbReference>
<keyword evidence="2" id="KW-0378">Hydrolase</keyword>
<dbReference type="InterPro" id="IPR007110">
    <property type="entry name" value="Ig-like_dom"/>
</dbReference>
<reference evidence="2 3" key="1">
    <citation type="submission" date="2018-08" db="EMBL/GenBank/DDBJ databases">
        <title>Meiothermus roseus NBRC 110900 genome sequencing project.</title>
        <authorList>
            <person name="Da Costa M.S."/>
            <person name="Albuquerque L."/>
            <person name="Raposo P."/>
            <person name="Froufe H.J.C."/>
            <person name="Barroso C.S."/>
            <person name="Egas C."/>
        </authorList>
    </citation>
    <scope>NUCLEOTIDE SEQUENCE [LARGE SCALE GENOMIC DNA]</scope>
    <source>
        <strain evidence="2 3">NBRC 110900</strain>
    </source>
</reference>
<feature type="domain" description="Ig-like" evidence="1">
    <location>
        <begin position="215"/>
        <end position="253"/>
    </location>
</feature>
<dbReference type="Gene3D" id="3.90.230.10">
    <property type="entry name" value="Creatinase/methionine aminopeptidase superfamily"/>
    <property type="match status" value="1"/>
</dbReference>
<organism evidence="2 3">
    <name type="scientific">Calidithermus roseus</name>
    <dbReference type="NCBI Taxonomy" id="1644118"/>
    <lineage>
        <taxon>Bacteria</taxon>
        <taxon>Thermotogati</taxon>
        <taxon>Deinococcota</taxon>
        <taxon>Deinococci</taxon>
        <taxon>Thermales</taxon>
        <taxon>Thermaceae</taxon>
        <taxon>Calidithermus</taxon>
    </lineage>
</organism>
<evidence type="ECO:0000313" key="2">
    <source>
        <dbReference type="EMBL" id="RIH88977.1"/>
    </source>
</evidence>
<dbReference type="PROSITE" id="PS50835">
    <property type="entry name" value="IG_LIKE"/>
    <property type="match status" value="1"/>
</dbReference>
<evidence type="ECO:0000259" key="1">
    <source>
        <dbReference type="PROSITE" id="PS50835"/>
    </source>
</evidence>
<dbReference type="AlphaFoldDB" id="A0A399EWH5"/>
<name>A0A399EWH5_9DEIN</name>
<dbReference type="InterPro" id="IPR000994">
    <property type="entry name" value="Pept_M24"/>
</dbReference>
<dbReference type="EMBL" id="QWLA01000006">
    <property type="protein sequence ID" value="RIH88977.1"/>
    <property type="molecule type" value="Genomic_DNA"/>
</dbReference>
<dbReference type="PANTHER" id="PTHR46112">
    <property type="entry name" value="AMINOPEPTIDASE"/>
    <property type="match status" value="1"/>
</dbReference>
<dbReference type="Proteomes" id="UP000265341">
    <property type="component" value="Unassembled WGS sequence"/>
</dbReference>
<dbReference type="SUPFAM" id="SSF55920">
    <property type="entry name" value="Creatinase/aminopeptidase"/>
    <property type="match status" value="1"/>
</dbReference>
<keyword evidence="3" id="KW-1185">Reference proteome</keyword>
<dbReference type="RefSeq" id="WP_119275933.1">
    <property type="nucleotide sequence ID" value="NZ_QWLA01000006.1"/>
</dbReference>
<gene>
    <name evidence="2" type="ORF">Mrose_00584</name>
</gene>
<dbReference type="PANTHER" id="PTHR46112:SF3">
    <property type="entry name" value="AMINOPEPTIDASE YPDF"/>
    <property type="match status" value="1"/>
</dbReference>
<sequence length="390" mass="43479">MIRQKLPEVQEFLREAGIDGWLVYDFRGTNPFAARVFDHGGNLLTRRWFLWIPARGEPQVLVHDIEFGSFPRVGYALHKYNSRQTLPQELRKLLAGARRVAMEYSPNGNIPYVSRVDGGTLELIRSLGVEVVSSGDVLQLFLTWTPEQLANHRKAAEVLTRCKDAALALISQHIARREPLDEYRLQQYMQRFIEEQGMDPDHPPIVGFGPGAGDPHYVPSATRSKLLEPGDAILMDLWCKVPGDNPFADITWMAFYGSPSPDFLRAFKAVLAARDAGVELLQSRLGAGQMVRGNEVDQVVRQVLIDAGFEANLKHRTGHSLGIQAVHGEAAHFDDFETLDERVVLPGLGFTIEPGVYFADYGVRSEINVYSTTGGIEITTARQTQLDVLG</sequence>
<dbReference type="InterPro" id="IPR036005">
    <property type="entry name" value="Creatinase/aminopeptidase-like"/>
</dbReference>
<accession>A0A399EWH5</accession>
<dbReference type="Pfam" id="PF00557">
    <property type="entry name" value="Peptidase_M24"/>
    <property type="match status" value="1"/>
</dbReference>
<dbReference type="InterPro" id="IPR050659">
    <property type="entry name" value="Peptidase_M24B"/>
</dbReference>
<dbReference type="GO" id="GO:0016787">
    <property type="term" value="F:hydrolase activity"/>
    <property type="evidence" value="ECO:0007669"/>
    <property type="project" value="UniProtKB-KW"/>
</dbReference>